<feature type="transmembrane region" description="Helical" evidence="1">
    <location>
        <begin position="216"/>
        <end position="240"/>
    </location>
</feature>
<dbReference type="EMBL" id="FMZA01000004">
    <property type="protein sequence ID" value="SDC22209.1"/>
    <property type="molecule type" value="Genomic_DNA"/>
</dbReference>
<evidence type="ECO:0000313" key="3">
    <source>
        <dbReference type="Proteomes" id="UP000199387"/>
    </source>
</evidence>
<reference evidence="2 3" key="1">
    <citation type="submission" date="2016-10" db="EMBL/GenBank/DDBJ databases">
        <authorList>
            <person name="de Groot N.N."/>
        </authorList>
    </citation>
    <scope>NUCLEOTIDE SEQUENCE [LARGE SCALE GENOMIC DNA]</scope>
    <source>
        <strain evidence="2 3">DSM 45514</strain>
    </source>
</reference>
<accession>A0A1G6JTV6</accession>
<keyword evidence="1" id="KW-0812">Transmembrane</keyword>
<feature type="transmembrane region" description="Helical" evidence="1">
    <location>
        <begin position="15"/>
        <end position="41"/>
    </location>
</feature>
<feature type="transmembrane region" description="Helical" evidence="1">
    <location>
        <begin position="79"/>
        <end position="105"/>
    </location>
</feature>
<keyword evidence="3" id="KW-1185">Reference proteome</keyword>
<keyword evidence="1" id="KW-1133">Transmembrane helix</keyword>
<dbReference type="Proteomes" id="UP000199387">
    <property type="component" value="Unassembled WGS sequence"/>
</dbReference>
<protein>
    <recommendedName>
        <fullName evidence="4">Membrane domain of glycerophosphoryl diester phosphodiesterase</fullName>
    </recommendedName>
</protein>
<feature type="transmembrane region" description="Helical" evidence="1">
    <location>
        <begin position="126"/>
        <end position="151"/>
    </location>
</feature>
<dbReference type="OrthoDB" id="2988700at2"/>
<evidence type="ECO:0000256" key="1">
    <source>
        <dbReference type="SAM" id="Phobius"/>
    </source>
</evidence>
<keyword evidence="1" id="KW-0472">Membrane</keyword>
<sequence>MGESFRLLNRHGAKLWFASLVAGWCVFFFLMVPQLWIGFLLGPKLSVLLDLFKNVLTPDGTSGTVSGLISALMQTSGPIVTYLTGFTLLAILAFAFFHAGLIGAVQDASLDNQVRVGNFFIYGFRHLLRMFGLSMLHLLTFAVLLAAWGGLYSLLSPVTVLTIIWTVIGAMLGLLLLLAITYSPVVMFAENMGVFRSFGYGWRIIFVKFGRALTHFLGAIVVAALSWTVIALVSAFPWLILQFFEDATVADIVGITLGTSLLAFLGVFPFILYYGVLFRQYALHIQQHLFPEENIDPVYLEPSFGDEPDEAGKHRSTG</sequence>
<gene>
    <name evidence="2" type="ORF">SAMN04488112_104187</name>
</gene>
<dbReference type="AlphaFoldDB" id="A0A1G6JTV6"/>
<dbReference type="RefSeq" id="WP_091567049.1">
    <property type="nucleotide sequence ID" value="NZ_FMZA01000004.1"/>
</dbReference>
<name>A0A1G6JTV6_9BACL</name>
<proteinExistence type="predicted"/>
<evidence type="ECO:0000313" key="2">
    <source>
        <dbReference type="EMBL" id="SDC22209.1"/>
    </source>
</evidence>
<evidence type="ECO:0008006" key="4">
    <source>
        <dbReference type="Google" id="ProtNLM"/>
    </source>
</evidence>
<feature type="transmembrane region" description="Helical" evidence="1">
    <location>
        <begin position="163"/>
        <end position="189"/>
    </location>
</feature>
<dbReference type="STRING" id="1236220.SAMN04488112_104187"/>
<organism evidence="2 3">
    <name type="scientific">Melghirimyces thermohalophilus</name>
    <dbReference type="NCBI Taxonomy" id="1236220"/>
    <lineage>
        <taxon>Bacteria</taxon>
        <taxon>Bacillati</taxon>
        <taxon>Bacillota</taxon>
        <taxon>Bacilli</taxon>
        <taxon>Bacillales</taxon>
        <taxon>Thermoactinomycetaceae</taxon>
        <taxon>Melghirimyces</taxon>
    </lineage>
</organism>
<feature type="transmembrane region" description="Helical" evidence="1">
    <location>
        <begin position="252"/>
        <end position="276"/>
    </location>
</feature>